<gene>
    <name evidence="1" type="ORF">C1H46_030479</name>
</gene>
<reference evidence="1 2" key="1">
    <citation type="journal article" date="2019" name="G3 (Bethesda)">
        <title>Sequencing of a Wild Apple (Malus baccata) Genome Unravels the Differences Between Cultivated and Wild Apple Species Regarding Disease Resistance and Cold Tolerance.</title>
        <authorList>
            <person name="Chen X."/>
        </authorList>
    </citation>
    <scope>NUCLEOTIDE SEQUENCE [LARGE SCALE GENOMIC DNA]</scope>
    <source>
        <strain evidence="2">cv. Shandingzi</strain>
        <tissue evidence="1">Leaves</tissue>
    </source>
</reference>
<name>A0A540LBX8_MALBA</name>
<comment type="caution">
    <text evidence="1">The sequence shown here is derived from an EMBL/GenBank/DDBJ whole genome shotgun (WGS) entry which is preliminary data.</text>
</comment>
<accession>A0A540LBX8</accession>
<dbReference type="AlphaFoldDB" id="A0A540LBX8"/>
<protein>
    <submittedName>
        <fullName evidence="1">Uncharacterized protein</fullName>
    </submittedName>
</protein>
<evidence type="ECO:0000313" key="1">
    <source>
        <dbReference type="EMBL" id="TQD83976.1"/>
    </source>
</evidence>
<organism evidence="1 2">
    <name type="scientific">Malus baccata</name>
    <name type="common">Siberian crab apple</name>
    <name type="synonym">Pyrus baccata</name>
    <dbReference type="NCBI Taxonomy" id="106549"/>
    <lineage>
        <taxon>Eukaryota</taxon>
        <taxon>Viridiplantae</taxon>
        <taxon>Streptophyta</taxon>
        <taxon>Embryophyta</taxon>
        <taxon>Tracheophyta</taxon>
        <taxon>Spermatophyta</taxon>
        <taxon>Magnoliopsida</taxon>
        <taxon>eudicotyledons</taxon>
        <taxon>Gunneridae</taxon>
        <taxon>Pentapetalae</taxon>
        <taxon>rosids</taxon>
        <taxon>fabids</taxon>
        <taxon>Rosales</taxon>
        <taxon>Rosaceae</taxon>
        <taxon>Amygdaloideae</taxon>
        <taxon>Maleae</taxon>
        <taxon>Malus</taxon>
    </lineage>
</organism>
<dbReference type="EMBL" id="VIEB01000657">
    <property type="protein sequence ID" value="TQD83976.1"/>
    <property type="molecule type" value="Genomic_DNA"/>
</dbReference>
<proteinExistence type="predicted"/>
<evidence type="ECO:0000313" key="2">
    <source>
        <dbReference type="Proteomes" id="UP000315295"/>
    </source>
</evidence>
<keyword evidence="2" id="KW-1185">Reference proteome</keyword>
<dbReference type="Proteomes" id="UP000315295">
    <property type="component" value="Unassembled WGS sequence"/>
</dbReference>
<sequence length="99" mass="10809">MGKVGVEAGSVVDVIEAVGEVRGDLRERRRWRSRKDSGLVPSVSVFFSAMDTLEVAASLPCASNATAEHIKSNSTKGGNSIDIFERNLDKRKVMERKSD</sequence>